<organism evidence="1 2">
    <name type="scientific">Pirellula staleyi (strain ATCC 27377 / DSM 6068 / ICPB 4128)</name>
    <name type="common">Pirella staleyi</name>
    <dbReference type="NCBI Taxonomy" id="530564"/>
    <lineage>
        <taxon>Bacteria</taxon>
        <taxon>Pseudomonadati</taxon>
        <taxon>Planctomycetota</taxon>
        <taxon>Planctomycetia</taxon>
        <taxon>Pirellulales</taxon>
        <taxon>Pirellulaceae</taxon>
        <taxon>Pirellula</taxon>
    </lineage>
</organism>
<dbReference type="OrthoDB" id="285842at2"/>
<dbReference type="EMBL" id="CP001848">
    <property type="protein sequence ID" value="ADB15123.1"/>
    <property type="molecule type" value="Genomic_DNA"/>
</dbReference>
<keyword evidence="2" id="KW-1185">Reference proteome</keyword>
<dbReference type="Proteomes" id="UP000001887">
    <property type="component" value="Chromosome"/>
</dbReference>
<accession>D2R392</accession>
<reference evidence="1 2" key="1">
    <citation type="journal article" date="2009" name="Stand. Genomic Sci.">
        <title>Complete genome sequence of Pirellula staleyi type strain (ATCC 27377).</title>
        <authorList>
            <person name="Clum A."/>
            <person name="Tindall B.J."/>
            <person name="Sikorski J."/>
            <person name="Ivanova N."/>
            <person name="Mavrommatis K."/>
            <person name="Lucas S."/>
            <person name="Glavina del Rio T."/>
            <person name="Nolan M."/>
            <person name="Chen F."/>
            <person name="Tice H."/>
            <person name="Pitluck S."/>
            <person name="Cheng J.F."/>
            <person name="Chertkov O."/>
            <person name="Brettin T."/>
            <person name="Han C."/>
            <person name="Detter J.C."/>
            <person name="Kuske C."/>
            <person name="Bruce D."/>
            <person name="Goodwin L."/>
            <person name="Ovchinikova G."/>
            <person name="Pati A."/>
            <person name="Mikhailova N."/>
            <person name="Chen A."/>
            <person name="Palaniappan K."/>
            <person name="Land M."/>
            <person name="Hauser L."/>
            <person name="Chang Y.J."/>
            <person name="Jeffries C.D."/>
            <person name="Chain P."/>
            <person name="Rohde M."/>
            <person name="Goker M."/>
            <person name="Bristow J."/>
            <person name="Eisen J.A."/>
            <person name="Markowitz V."/>
            <person name="Hugenholtz P."/>
            <person name="Kyrpides N.C."/>
            <person name="Klenk H.P."/>
            <person name="Lapidus A."/>
        </authorList>
    </citation>
    <scope>NUCLEOTIDE SEQUENCE [LARGE SCALE GENOMIC DNA]</scope>
    <source>
        <strain evidence="2">ATCC 27377 / DSM 6068 / ICPB 4128</strain>
    </source>
</reference>
<dbReference type="STRING" id="530564.Psta_0433"/>
<proteinExistence type="predicted"/>
<dbReference type="AlphaFoldDB" id="D2R392"/>
<name>D2R392_PIRSD</name>
<evidence type="ECO:0000313" key="1">
    <source>
        <dbReference type="EMBL" id="ADB15123.1"/>
    </source>
</evidence>
<evidence type="ECO:0000313" key="2">
    <source>
        <dbReference type="Proteomes" id="UP000001887"/>
    </source>
</evidence>
<dbReference type="KEGG" id="psl:Psta_0433"/>
<dbReference type="HOGENOM" id="CLU_2001750_0_0_0"/>
<sequence>MAHRLSPKSGRSYLTPSEVVRRLREEFAIVDTDRDAGADHVGDMIAQFLRMRAPDEIVEAHRKAQPEAVWVTVADEPSGERALSFVAMPGEGLFIGYHSGEQERATEGLLRRSAAALGYEIELV</sequence>
<gene>
    <name evidence="1" type="ordered locus">Psta_0433</name>
</gene>
<protein>
    <submittedName>
        <fullName evidence="1">Uncharacterized protein</fullName>
    </submittedName>
</protein>